<gene>
    <name evidence="1" type="ORF">C2S53_012767</name>
</gene>
<comment type="caution">
    <text evidence="1">The sequence shown here is derived from an EMBL/GenBank/DDBJ whole genome shotgun (WGS) entry which is preliminary data.</text>
</comment>
<accession>A0AAD4JDU0</accession>
<dbReference type="PANTHER" id="PTHR33484:SF12">
    <property type="entry name" value="AP2_ERF DOMAIN-CONTAINING PROTEIN"/>
    <property type="match status" value="1"/>
</dbReference>
<evidence type="ECO:0000313" key="2">
    <source>
        <dbReference type="Proteomes" id="UP001190926"/>
    </source>
</evidence>
<dbReference type="PANTHER" id="PTHR33484">
    <property type="entry name" value="BNAC07G33360D PROTEIN"/>
    <property type="match status" value="1"/>
</dbReference>
<dbReference type="AlphaFoldDB" id="A0AAD4JDU0"/>
<dbReference type="Proteomes" id="UP001190926">
    <property type="component" value="Unassembled WGS sequence"/>
</dbReference>
<keyword evidence="2" id="KW-1185">Reference proteome</keyword>
<dbReference type="EMBL" id="SDAM02000081">
    <property type="protein sequence ID" value="KAH6831892.1"/>
    <property type="molecule type" value="Genomic_DNA"/>
</dbReference>
<name>A0AAD4JDU0_PERFH</name>
<evidence type="ECO:0000313" key="1">
    <source>
        <dbReference type="EMBL" id="KAH6831892.1"/>
    </source>
</evidence>
<reference evidence="1 2" key="1">
    <citation type="journal article" date="2021" name="Nat. Commun.">
        <title>Incipient diploidization of the medicinal plant Perilla within 10,000 years.</title>
        <authorList>
            <person name="Zhang Y."/>
            <person name="Shen Q."/>
            <person name="Leng L."/>
            <person name="Zhang D."/>
            <person name="Chen S."/>
            <person name="Shi Y."/>
            <person name="Ning Z."/>
            <person name="Chen S."/>
        </authorList>
    </citation>
    <scope>NUCLEOTIDE SEQUENCE [LARGE SCALE GENOMIC DNA]</scope>
    <source>
        <strain evidence="2">cv. PC099</strain>
    </source>
</reference>
<organism evidence="1 2">
    <name type="scientific">Perilla frutescens var. hirtella</name>
    <name type="common">Perilla citriodora</name>
    <name type="synonym">Perilla setoyensis</name>
    <dbReference type="NCBI Taxonomy" id="608512"/>
    <lineage>
        <taxon>Eukaryota</taxon>
        <taxon>Viridiplantae</taxon>
        <taxon>Streptophyta</taxon>
        <taxon>Embryophyta</taxon>
        <taxon>Tracheophyta</taxon>
        <taxon>Spermatophyta</taxon>
        <taxon>Magnoliopsida</taxon>
        <taxon>eudicotyledons</taxon>
        <taxon>Gunneridae</taxon>
        <taxon>Pentapetalae</taxon>
        <taxon>asterids</taxon>
        <taxon>lamiids</taxon>
        <taxon>Lamiales</taxon>
        <taxon>Lamiaceae</taxon>
        <taxon>Nepetoideae</taxon>
        <taxon>Elsholtzieae</taxon>
        <taxon>Perilla</taxon>
    </lineage>
</organism>
<proteinExistence type="predicted"/>
<sequence length="96" mass="11185">MASSKADLVRIGREGFELIEQFMDKKGTGRSGAAVRKPHVFPQETRQVCLYQYQPQKSHVYQIKPNEKMNTYEVVQYRDGVSVMDYTKRNSAPMFY</sequence>
<protein>
    <submittedName>
        <fullName evidence="1">Uncharacterized protein</fullName>
    </submittedName>
</protein>